<evidence type="ECO:0000256" key="2">
    <source>
        <dbReference type="SAM" id="Phobius"/>
    </source>
</evidence>
<feature type="transmembrane region" description="Helical" evidence="2">
    <location>
        <begin position="285"/>
        <end position="304"/>
    </location>
</feature>
<accession>A0AAD9NUG5</accession>
<proteinExistence type="predicted"/>
<protein>
    <submittedName>
        <fullName evidence="3">Uncharacterized protein</fullName>
    </submittedName>
</protein>
<comment type="caution">
    <text evidence="3">The sequence shown here is derived from an EMBL/GenBank/DDBJ whole genome shotgun (WGS) entry which is preliminary data.</text>
</comment>
<dbReference type="Proteomes" id="UP001209878">
    <property type="component" value="Unassembled WGS sequence"/>
</dbReference>
<dbReference type="AlphaFoldDB" id="A0AAD9NUG5"/>
<feature type="transmembrane region" description="Helical" evidence="2">
    <location>
        <begin position="378"/>
        <end position="399"/>
    </location>
</feature>
<feature type="transmembrane region" description="Helical" evidence="2">
    <location>
        <begin position="130"/>
        <end position="150"/>
    </location>
</feature>
<feature type="transmembrane region" description="Helical" evidence="2">
    <location>
        <begin position="171"/>
        <end position="192"/>
    </location>
</feature>
<evidence type="ECO:0000313" key="3">
    <source>
        <dbReference type="EMBL" id="KAK2182815.1"/>
    </source>
</evidence>
<keyword evidence="2" id="KW-0812">Transmembrane</keyword>
<feature type="region of interest" description="Disordered" evidence="1">
    <location>
        <begin position="1"/>
        <end position="29"/>
    </location>
</feature>
<feature type="region of interest" description="Disordered" evidence="1">
    <location>
        <begin position="643"/>
        <end position="753"/>
    </location>
</feature>
<evidence type="ECO:0000256" key="1">
    <source>
        <dbReference type="SAM" id="MobiDB-lite"/>
    </source>
</evidence>
<feature type="transmembrane region" description="Helical" evidence="2">
    <location>
        <begin position="310"/>
        <end position="329"/>
    </location>
</feature>
<feature type="compositionally biased region" description="Low complexity" evidence="1">
    <location>
        <begin position="686"/>
        <end position="716"/>
    </location>
</feature>
<sequence length="753" mass="85932">MAGGAQREVVPLLPSPQSEATPTHRRGVHFSEDNTDQEEILLAASNKRRSPSLLITDACLLIIHFLQLFAVLLSLALRWPWPVDFLQTTKIIFLVNLDIWEFLKLTSADTYKSVQNYYTPSDLMAVQYRWILLAWAVFLFVSFLVYFLTYMVLTYKKPPKMLVHIARLKRVYIVAAQVLCLPLGITIARLFHCNDSGMMDVSNSIPCFQKTHWLYLTPAIAVAVIVYILIPLWLILRTKTEMLNLTPHRHEGYVQLKEMEYTYGLDMLWLVGNFHIFSSFRKNGAHFRAGLYCFNTLVLLFYGALFNSSIIQAMFIEIVFTLALIAFVVQRPFRVAAYNGMLIVNLLCLTLDGLLGALQIKFTASTVQMVWLLPHYQIILLCVINGVWLFLCLVFIIYISLHGQWCRKRCHTKSLWPTQHALQRLDPRTHKYIMAVLRSRLLIERVMMLPPMFAPAHQLDRQIHVINAYCREAEYMRDPLHHILWDLLDSLIDIHSQVAPKSLFAESVKESIRITASEFMKVMPAFVRRLAQREYDMLLVRPVKRRLLLKLYCLALFLKHTRRRKQQQQLTFPAIDNIWQQHDTQDRDDGYYEDMYPRGEEEEAEGLPQHPAITITLLNEYDIDDNAVIAQAENWLKLQQPLTPQPVEWSPPELDDDPLPGYATQPTSRAVTPTPHAGPTGRDGSDSLLRSTGSRSRPSSGGGSRPSSGAGSRPPSVIGPQPSSGGADSDEDRHTPLPGQMLDDDDLLGQSAA</sequence>
<evidence type="ECO:0000313" key="4">
    <source>
        <dbReference type="Proteomes" id="UP001209878"/>
    </source>
</evidence>
<organism evidence="3 4">
    <name type="scientific">Ridgeia piscesae</name>
    <name type="common">Tubeworm</name>
    <dbReference type="NCBI Taxonomy" id="27915"/>
    <lineage>
        <taxon>Eukaryota</taxon>
        <taxon>Metazoa</taxon>
        <taxon>Spiralia</taxon>
        <taxon>Lophotrochozoa</taxon>
        <taxon>Annelida</taxon>
        <taxon>Polychaeta</taxon>
        <taxon>Sedentaria</taxon>
        <taxon>Canalipalpata</taxon>
        <taxon>Sabellida</taxon>
        <taxon>Siboglinidae</taxon>
        <taxon>Ridgeia</taxon>
    </lineage>
</organism>
<name>A0AAD9NUG5_RIDPI</name>
<keyword evidence="2" id="KW-0472">Membrane</keyword>
<feature type="transmembrane region" description="Helical" evidence="2">
    <location>
        <begin position="336"/>
        <end position="358"/>
    </location>
</feature>
<reference evidence="3" key="1">
    <citation type="journal article" date="2023" name="Mol. Biol. Evol.">
        <title>Third-Generation Sequencing Reveals the Adaptive Role of the Epigenome in Three Deep-Sea Polychaetes.</title>
        <authorList>
            <person name="Perez M."/>
            <person name="Aroh O."/>
            <person name="Sun Y."/>
            <person name="Lan Y."/>
            <person name="Juniper S.K."/>
            <person name="Young C.R."/>
            <person name="Angers B."/>
            <person name="Qian P.Y."/>
        </authorList>
    </citation>
    <scope>NUCLEOTIDE SEQUENCE</scope>
    <source>
        <strain evidence="3">R07B-5</strain>
    </source>
</reference>
<feature type="transmembrane region" description="Helical" evidence="2">
    <location>
        <begin position="54"/>
        <end position="77"/>
    </location>
</feature>
<gene>
    <name evidence="3" type="ORF">NP493_335g04048</name>
</gene>
<keyword evidence="2" id="KW-1133">Transmembrane helix</keyword>
<keyword evidence="4" id="KW-1185">Reference proteome</keyword>
<dbReference type="EMBL" id="JAODUO010000335">
    <property type="protein sequence ID" value="KAK2182815.1"/>
    <property type="molecule type" value="Genomic_DNA"/>
</dbReference>
<feature type="transmembrane region" description="Helical" evidence="2">
    <location>
        <begin position="212"/>
        <end position="236"/>
    </location>
</feature>